<dbReference type="AlphaFoldDB" id="A0A833PGN4"/>
<sequence>MKKHYPKLESVSKVIETLPHPQCKSIAKAIRVCNDKKTDLPTKLCAVALVFI</sequence>
<dbReference type="Proteomes" id="UP000490535">
    <property type="component" value="Unassembled WGS sequence"/>
</dbReference>
<name>A0A833PGN4_ACIBZ</name>
<gene>
    <name evidence="1" type="ORF">GAK29_01768</name>
</gene>
<proteinExistence type="predicted"/>
<evidence type="ECO:0000313" key="1">
    <source>
        <dbReference type="EMBL" id="KAF1025705.1"/>
    </source>
</evidence>
<evidence type="ECO:0000313" key="2">
    <source>
        <dbReference type="Proteomes" id="UP000490535"/>
    </source>
</evidence>
<dbReference type="EMBL" id="WNDP01000035">
    <property type="protein sequence ID" value="KAF1025705.1"/>
    <property type="molecule type" value="Genomic_DNA"/>
</dbReference>
<organism evidence="1 2">
    <name type="scientific">Acinetobacter bereziniae</name>
    <name type="common">Acinetobacter genomosp. 10</name>
    <dbReference type="NCBI Taxonomy" id="106648"/>
    <lineage>
        <taxon>Bacteria</taxon>
        <taxon>Pseudomonadati</taxon>
        <taxon>Pseudomonadota</taxon>
        <taxon>Gammaproteobacteria</taxon>
        <taxon>Moraxellales</taxon>
        <taxon>Moraxellaceae</taxon>
        <taxon>Acinetobacter</taxon>
    </lineage>
</organism>
<dbReference type="RefSeq" id="WP_165382332.1">
    <property type="nucleotide sequence ID" value="NZ_BKOM01000061.1"/>
</dbReference>
<accession>A0A833PGN4</accession>
<protein>
    <submittedName>
        <fullName evidence="1">Uncharacterized protein</fullName>
    </submittedName>
</protein>
<comment type="caution">
    <text evidence="1">The sequence shown here is derived from an EMBL/GenBank/DDBJ whole genome shotgun (WGS) entry which is preliminary data.</text>
</comment>
<reference evidence="2" key="1">
    <citation type="journal article" date="2020" name="MBio">
        <title>Horizontal gene transfer to a defensive symbiont with a reduced genome amongst a multipartite beetle microbiome.</title>
        <authorList>
            <person name="Waterworth S.C."/>
            <person name="Florez L.V."/>
            <person name="Rees E.R."/>
            <person name="Hertweck C."/>
            <person name="Kaltenpoth M."/>
            <person name="Kwan J.C."/>
        </authorList>
    </citation>
    <scope>NUCLEOTIDE SEQUENCE [LARGE SCALE GENOMIC DNA]</scope>
</reference>